<sequence>MGRQQGYRSARSVWKIVFDQLRCLNKKGLEREFSLTWSKNVSLIPPEKAPDEDSKCLLGYLANLQLRKDEMEKRQHRISAAVESSAREDRINHMNIVKLLGCCLEYELVYKYVSNGTLALHLHGEGHASTLSWDIRLVIAAEVAGALAYLHAYASTSTFHRDVKSGNNFLLRDV</sequence>
<gene>
    <name evidence="4" type="ORF">RJ640_012013</name>
</gene>
<dbReference type="InterPro" id="IPR011009">
    <property type="entry name" value="Kinase-like_dom_sf"/>
</dbReference>
<comment type="caution">
    <text evidence="4">The sequence shown here is derived from an EMBL/GenBank/DDBJ whole genome shotgun (WGS) entry which is preliminary data.</text>
</comment>
<dbReference type="GO" id="GO:0005886">
    <property type="term" value="C:plasma membrane"/>
    <property type="evidence" value="ECO:0007669"/>
    <property type="project" value="TreeGrafter"/>
</dbReference>
<keyword evidence="2" id="KW-0067">ATP-binding</keyword>
<dbReference type="EMBL" id="JAVXUO010001270">
    <property type="protein sequence ID" value="KAK2984062.1"/>
    <property type="molecule type" value="Genomic_DNA"/>
</dbReference>
<dbReference type="Proteomes" id="UP001187471">
    <property type="component" value="Unassembled WGS sequence"/>
</dbReference>
<evidence type="ECO:0000256" key="1">
    <source>
        <dbReference type="ARBA" id="ARBA00022741"/>
    </source>
</evidence>
<evidence type="ECO:0000313" key="5">
    <source>
        <dbReference type="Proteomes" id="UP001187471"/>
    </source>
</evidence>
<protein>
    <recommendedName>
        <fullName evidence="3">Protein kinase domain-containing protein</fullName>
    </recommendedName>
</protein>
<dbReference type="InterPro" id="IPR000719">
    <property type="entry name" value="Prot_kinase_dom"/>
</dbReference>
<dbReference type="GO" id="GO:0004674">
    <property type="term" value="F:protein serine/threonine kinase activity"/>
    <property type="evidence" value="ECO:0007669"/>
    <property type="project" value="TreeGrafter"/>
</dbReference>
<keyword evidence="1" id="KW-0547">Nucleotide-binding</keyword>
<proteinExistence type="predicted"/>
<dbReference type="Pfam" id="PF07714">
    <property type="entry name" value="PK_Tyr_Ser-Thr"/>
    <property type="match status" value="1"/>
</dbReference>
<dbReference type="Gene3D" id="1.10.510.10">
    <property type="entry name" value="Transferase(Phosphotransferase) domain 1"/>
    <property type="match status" value="1"/>
</dbReference>
<evidence type="ECO:0000256" key="2">
    <source>
        <dbReference type="ARBA" id="ARBA00022840"/>
    </source>
</evidence>
<reference evidence="4" key="1">
    <citation type="submission" date="2022-12" db="EMBL/GenBank/DDBJ databases">
        <title>Draft genome assemblies for two species of Escallonia (Escalloniales).</title>
        <authorList>
            <person name="Chanderbali A."/>
            <person name="Dervinis C."/>
            <person name="Anghel I."/>
            <person name="Soltis D."/>
            <person name="Soltis P."/>
            <person name="Zapata F."/>
        </authorList>
    </citation>
    <scope>NUCLEOTIDE SEQUENCE</scope>
    <source>
        <strain evidence="4">UCBG92.1500</strain>
        <tissue evidence="4">Leaf</tissue>
    </source>
</reference>
<keyword evidence="5" id="KW-1185">Reference proteome</keyword>
<evidence type="ECO:0000313" key="4">
    <source>
        <dbReference type="EMBL" id="KAK2984062.1"/>
    </source>
</evidence>
<dbReference type="PANTHER" id="PTHR27005:SF353">
    <property type="entry name" value="WALL-ASSOCIATED RECEPTOR KINASE-LIKE 22"/>
    <property type="match status" value="1"/>
</dbReference>
<dbReference type="InterPro" id="IPR001245">
    <property type="entry name" value="Ser-Thr/Tyr_kinase_cat_dom"/>
</dbReference>
<dbReference type="PANTHER" id="PTHR27005">
    <property type="entry name" value="WALL-ASSOCIATED RECEPTOR KINASE-LIKE 21"/>
    <property type="match status" value="1"/>
</dbReference>
<name>A0AA88UQJ9_9ASTE</name>
<dbReference type="GO" id="GO:0007166">
    <property type="term" value="P:cell surface receptor signaling pathway"/>
    <property type="evidence" value="ECO:0007669"/>
    <property type="project" value="InterPro"/>
</dbReference>
<dbReference type="SUPFAM" id="SSF56112">
    <property type="entry name" value="Protein kinase-like (PK-like)"/>
    <property type="match status" value="1"/>
</dbReference>
<dbReference type="InterPro" id="IPR045274">
    <property type="entry name" value="WAK-like"/>
</dbReference>
<dbReference type="PROSITE" id="PS50011">
    <property type="entry name" value="PROTEIN_KINASE_DOM"/>
    <property type="match status" value="1"/>
</dbReference>
<accession>A0AA88UQJ9</accession>
<dbReference type="AlphaFoldDB" id="A0AA88UQJ9"/>
<organism evidence="4 5">
    <name type="scientific">Escallonia rubra</name>
    <dbReference type="NCBI Taxonomy" id="112253"/>
    <lineage>
        <taxon>Eukaryota</taxon>
        <taxon>Viridiplantae</taxon>
        <taxon>Streptophyta</taxon>
        <taxon>Embryophyta</taxon>
        <taxon>Tracheophyta</taxon>
        <taxon>Spermatophyta</taxon>
        <taxon>Magnoliopsida</taxon>
        <taxon>eudicotyledons</taxon>
        <taxon>Gunneridae</taxon>
        <taxon>Pentapetalae</taxon>
        <taxon>asterids</taxon>
        <taxon>campanulids</taxon>
        <taxon>Escalloniales</taxon>
        <taxon>Escalloniaceae</taxon>
        <taxon>Escallonia</taxon>
    </lineage>
</organism>
<evidence type="ECO:0000259" key="3">
    <source>
        <dbReference type="PROSITE" id="PS50011"/>
    </source>
</evidence>
<feature type="domain" description="Protein kinase" evidence="3">
    <location>
        <begin position="18"/>
        <end position="174"/>
    </location>
</feature>
<dbReference type="GO" id="GO:0005524">
    <property type="term" value="F:ATP binding"/>
    <property type="evidence" value="ECO:0007669"/>
    <property type="project" value="UniProtKB-KW"/>
</dbReference>